<comment type="cofactor">
    <cofactor evidence="1">
        <name>FMN</name>
        <dbReference type="ChEBI" id="CHEBI:58210"/>
    </cofactor>
</comment>
<gene>
    <name evidence="9" type="ordered locus">Pmen_0804</name>
</gene>
<dbReference type="FunFam" id="3.20.20.70:FF:000029">
    <property type="entry name" value="L-lactate dehydrogenase"/>
    <property type="match status" value="1"/>
</dbReference>
<dbReference type="PANTHER" id="PTHR10578">
    <property type="entry name" value="S -2-HYDROXY-ACID OXIDASE-RELATED"/>
    <property type="match status" value="1"/>
</dbReference>
<feature type="binding site" evidence="7">
    <location>
        <position position="156"/>
    </location>
    <ligand>
        <name>FMN</name>
        <dbReference type="ChEBI" id="CHEBI:58210"/>
    </ligand>
</feature>
<evidence type="ECO:0000256" key="4">
    <source>
        <dbReference type="ARBA" id="ARBA00023002"/>
    </source>
</evidence>
<keyword evidence="4" id="KW-0560">Oxidoreductase</keyword>
<feature type="binding site" evidence="7">
    <location>
        <begin position="314"/>
        <end position="318"/>
    </location>
    <ligand>
        <name>FMN</name>
        <dbReference type="ChEBI" id="CHEBI:58210"/>
    </ligand>
</feature>
<dbReference type="PANTHER" id="PTHR10578:SF107">
    <property type="entry name" value="2-HYDROXYACID OXIDASE 1"/>
    <property type="match status" value="1"/>
</dbReference>
<sequence>MPRIASGLRINDDNAPRNAMALPKLQQIPPTIAAVADYEPYARERMSEQAWAYLAGGAADELSLADNRAAFERLRLRGRVLQDLSGGNTRLRLFGQDFAHPVFLAPVAYQKLAHPDGELASVLAASALGAGMVVSTQASVELEAIAAQAQAPLWFQLYIQPDREFTAALIRRAESAGYQALVLTVDAPVNGVRNREQRAGFALPAGVEAVNLRGMRPLQAQAEPHNGSLLLGGPLLAAAPTWADLTWLREQTRLPILLKGIMSGADAEQALTAGMDGLIVSNHGGRTLDGLPATIDVLPEVAAAVQGRVPLLLDGGIRRGSDILKALALGADAVLVGRPYVFALATAGAIGVAHVLQLLRAELEVAMALTGCADLASIGPQVIWRSTLR</sequence>
<dbReference type="InterPro" id="IPR000262">
    <property type="entry name" value="FMN-dep_DH"/>
</dbReference>
<feature type="binding site" evidence="7">
    <location>
        <position position="184"/>
    </location>
    <ligand>
        <name>FMN</name>
        <dbReference type="ChEBI" id="CHEBI:58210"/>
    </ligand>
</feature>
<keyword evidence="3 7" id="KW-0288">FMN</keyword>
<accession>A4XQF6</accession>
<feature type="binding site" evidence="7">
    <location>
        <position position="286"/>
    </location>
    <ligand>
        <name>glyoxylate</name>
        <dbReference type="ChEBI" id="CHEBI:36655"/>
    </ligand>
</feature>
<dbReference type="AlphaFoldDB" id="A4XQF6"/>
<feature type="binding site" evidence="7">
    <location>
        <position position="53"/>
    </location>
    <ligand>
        <name>glyoxylate</name>
        <dbReference type="ChEBI" id="CHEBI:36655"/>
    </ligand>
</feature>
<feature type="binding site" evidence="7">
    <location>
        <begin position="337"/>
        <end position="338"/>
    </location>
    <ligand>
        <name>FMN</name>
        <dbReference type="ChEBI" id="CHEBI:58210"/>
    </ligand>
</feature>
<feature type="binding site" evidence="7">
    <location>
        <position position="135"/>
    </location>
    <ligand>
        <name>FMN</name>
        <dbReference type="ChEBI" id="CHEBI:58210"/>
    </ligand>
</feature>
<dbReference type="EMBL" id="CP000680">
    <property type="protein sequence ID" value="ABP83572.1"/>
    <property type="molecule type" value="Genomic_DNA"/>
</dbReference>
<protein>
    <submittedName>
        <fullName evidence="9">FMN-dependent alpha-hydroxy acid dehydrogenase</fullName>
    </submittedName>
</protein>
<evidence type="ECO:0000256" key="3">
    <source>
        <dbReference type="ARBA" id="ARBA00022643"/>
    </source>
</evidence>
<dbReference type="Pfam" id="PF01070">
    <property type="entry name" value="FMN_dh"/>
    <property type="match status" value="1"/>
</dbReference>
<feature type="binding site" evidence="7">
    <location>
        <position position="281"/>
    </location>
    <ligand>
        <name>FMN</name>
        <dbReference type="ChEBI" id="CHEBI:58210"/>
    </ligand>
</feature>
<evidence type="ECO:0000256" key="2">
    <source>
        <dbReference type="ARBA" id="ARBA00022630"/>
    </source>
</evidence>
<dbReference type="STRING" id="399739.Pmen_0804"/>
<evidence type="ECO:0000259" key="8">
    <source>
        <dbReference type="PROSITE" id="PS51349"/>
    </source>
</evidence>
<dbReference type="GO" id="GO:0016614">
    <property type="term" value="F:oxidoreductase activity, acting on CH-OH group of donors"/>
    <property type="evidence" value="ECO:0007669"/>
    <property type="project" value="UniProtKB-ARBA"/>
</dbReference>
<dbReference type="eggNOG" id="COG1304">
    <property type="taxonomic scope" value="Bacteria"/>
</dbReference>
<evidence type="ECO:0000313" key="9">
    <source>
        <dbReference type="EMBL" id="ABP83572.1"/>
    </source>
</evidence>
<feature type="binding site" evidence="7">
    <location>
        <position position="283"/>
    </location>
    <ligand>
        <name>glyoxylate</name>
        <dbReference type="ChEBI" id="CHEBI:36655"/>
    </ligand>
</feature>
<organism evidence="9">
    <name type="scientific">Ectopseudomonas mendocina (strain ymp)</name>
    <name type="common">Pseudomonas mendocina</name>
    <dbReference type="NCBI Taxonomy" id="399739"/>
    <lineage>
        <taxon>Bacteria</taxon>
        <taxon>Pseudomonadati</taxon>
        <taxon>Pseudomonadota</taxon>
        <taxon>Gammaproteobacteria</taxon>
        <taxon>Pseudomonadales</taxon>
        <taxon>Pseudomonadaceae</taxon>
        <taxon>Ectopseudomonas</taxon>
    </lineage>
</organism>
<reference evidence="9" key="1">
    <citation type="submission" date="2007-04" db="EMBL/GenBank/DDBJ databases">
        <title>Complete sequence of Pseudomonas mendocina ymp.</title>
        <authorList>
            <consortium name="US DOE Joint Genome Institute"/>
            <person name="Copeland A."/>
            <person name="Lucas S."/>
            <person name="Lapidus A."/>
            <person name="Barry K."/>
            <person name="Glavina del Rio T."/>
            <person name="Dalin E."/>
            <person name="Tice H."/>
            <person name="Pitluck S."/>
            <person name="Kiss H."/>
            <person name="Brettin T."/>
            <person name="Detter J.C."/>
            <person name="Bruce D."/>
            <person name="Han C."/>
            <person name="Schmutz J."/>
            <person name="Larimer F."/>
            <person name="Land M."/>
            <person name="Hauser L."/>
            <person name="Kyrpides N."/>
            <person name="Mikhailova N."/>
            <person name="Hersman L."/>
            <person name="Dubois J."/>
            <person name="Maurice P."/>
            <person name="Richardson P."/>
        </authorList>
    </citation>
    <scope>NUCLEOTIDE SEQUENCE [LARGE SCALE GENOMIC DNA]</scope>
    <source>
        <strain evidence="9">Ymp</strain>
    </source>
</reference>
<dbReference type="KEGG" id="pmy:Pmen_0804"/>
<evidence type="ECO:0000256" key="1">
    <source>
        <dbReference type="ARBA" id="ARBA00001917"/>
    </source>
</evidence>
<evidence type="ECO:0000256" key="7">
    <source>
        <dbReference type="PIRSR" id="PIRSR000138-2"/>
    </source>
</evidence>
<feature type="domain" description="FMN hydroxy acid dehydrogenase" evidence="8">
    <location>
        <begin position="27"/>
        <end position="388"/>
    </location>
</feature>
<feature type="active site" description="Proton acceptor" evidence="6">
    <location>
        <position position="283"/>
    </location>
</feature>
<evidence type="ECO:0000256" key="5">
    <source>
        <dbReference type="ARBA" id="ARBA00024042"/>
    </source>
</evidence>
<name>A4XQF6_ECTM1</name>
<dbReference type="InterPro" id="IPR037396">
    <property type="entry name" value="FMN_HAD"/>
</dbReference>
<dbReference type="CDD" id="cd02809">
    <property type="entry name" value="alpha_hydroxyacid_oxid_FMN"/>
    <property type="match status" value="1"/>
</dbReference>
<dbReference type="InterPro" id="IPR012133">
    <property type="entry name" value="Alpha-hydoxy_acid_DH_FMN"/>
</dbReference>
<dbReference type="Gene3D" id="3.20.20.70">
    <property type="entry name" value="Aldolase class I"/>
    <property type="match status" value="1"/>
</dbReference>
<dbReference type="InterPro" id="IPR013785">
    <property type="entry name" value="Aldolase_TIM"/>
</dbReference>
<feature type="binding site" evidence="7">
    <location>
        <position position="193"/>
    </location>
    <ligand>
        <name>glyoxylate</name>
        <dbReference type="ChEBI" id="CHEBI:36655"/>
    </ligand>
</feature>
<feature type="binding site" evidence="7">
    <location>
        <position position="158"/>
    </location>
    <ligand>
        <name>FMN</name>
        <dbReference type="ChEBI" id="CHEBI:58210"/>
    </ligand>
</feature>
<dbReference type="PIRSF" id="PIRSF000138">
    <property type="entry name" value="Al-hdrx_acd_dh"/>
    <property type="match status" value="1"/>
</dbReference>
<keyword evidence="2 7" id="KW-0285">Flavoprotein</keyword>
<feature type="binding site" evidence="7">
    <location>
        <position position="259"/>
    </location>
    <ligand>
        <name>FMN</name>
        <dbReference type="ChEBI" id="CHEBI:58210"/>
    </ligand>
</feature>
<evidence type="ECO:0000256" key="6">
    <source>
        <dbReference type="PIRSR" id="PIRSR000138-1"/>
    </source>
</evidence>
<dbReference type="HOGENOM" id="CLU_020639_0_0_6"/>
<comment type="similarity">
    <text evidence="5">Belongs to the FMN-dependent alpha-hydroxy acid dehydrogenase family.</text>
</comment>
<dbReference type="GO" id="GO:0010181">
    <property type="term" value="F:FMN binding"/>
    <property type="evidence" value="ECO:0007669"/>
    <property type="project" value="InterPro"/>
</dbReference>
<dbReference type="SUPFAM" id="SSF51395">
    <property type="entry name" value="FMN-linked oxidoreductases"/>
    <property type="match status" value="1"/>
</dbReference>
<proteinExistence type="inferred from homology"/>
<dbReference type="PROSITE" id="PS51349">
    <property type="entry name" value="FMN_HYDROXY_ACID_DH_2"/>
    <property type="match status" value="1"/>
</dbReference>
<feature type="binding site" evidence="7">
    <location>
        <begin position="106"/>
        <end position="108"/>
    </location>
    <ligand>
        <name>FMN</name>
        <dbReference type="ChEBI" id="CHEBI:58210"/>
    </ligand>
</feature>